<name>A0A918P6M9_9ACTN</name>
<dbReference type="PROSITE" id="PS00137">
    <property type="entry name" value="SUBTILASE_HIS"/>
    <property type="match status" value="1"/>
</dbReference>
<feature type="domain" description="Inhibitor I9" evidence="10">
    <location>
        <begin position="52"/>
        <end position="116"/>
    </location>
</feature>
<evidence type="ECO:0000259" key="10">
    <source>
        <dbReference type="Pfam" id="PF05922"/>
    </source>
</evidence>
<comment type="caution">
    <text evidence="11">The sequence shown here is derived from an EMBL/GenBank/DDBJ whole genome shotgun (WGS) entry which is preliminary data.</text>
</comment>
<dbReference type="InterPro" id="IPR023827">
    <property type="entry name" value="Peptidase_S8_Asp-AS"/>
</dbReference>
<dbReference type="PRINTS" id="PR00723">
    <property type="entry name" value="SUBTILISIN"/>
</dbReference>
<evidence type="ECO:0008006" key="13">
    <source>
        <dbReference type="Google" id="ProtNLM"/>
    </source>
</evidence>
<dbReference type="PROSITE" id="PS00138">
    <property type="entry name" value="SUBTILASE_SER"/>
    <property type="match status" value="1"/>
</dbReference>
<dbReference type="Gene3D" id="3.30.70.80">
    <property type="entry name" value="Peptidase S8 propeptide/proteinase inhibitor I9"/>
    <property type="match status" value="1"/>
</dbReference>
<dbReference type="InterPro" id="IPR034193">
    <property type="entry name" value="PCSK9_ProteinaseK-like"/>
</dbReference>
<dbReference type="GO" id="GO:0005615">
    <property type="term" value="C:extracellular space"/>
    <property type="evidence" value="ECO:0007669"/>
    <property type="project" value="TreeGrafter"/>
</dbReference>
<dbReference type="SUPFAM" id="SSF52743">
    <property type="entry name" value="Subtilisin-like"/>
    <property type="match status" value="1"/>
</dbReference>
<protein>
    <recommendedName>
        <fullName evidence="13">Serine protease</fullName>
    </recommendedName>
</protein>
<comment type="similarity">
    <text evidence="1 5 6">Belongs to the peptidase S8 family.</text>
</comment>
<dbReference type="EMBL" id="BMVW01000001">
    <property type="protein sequence ID" value="GGY87695.1"/>
    <property type="molecule type" value="Genomic_DNA"/>
</dbReference>
<organism evidence="11 12">
    <name type="scientific">Streptomyces poonensis</name>
    <dbReference type="NCBI Taxonomy" id="68255"/>
    <lineage>
        <taxon>Bacteria</taxon>
        <taxon>Bacillati</taxon>
        <taxon>Actinomycetota</taxon>
        <taxon>Actinomycetes</taxon>
        <taxon>Kitasatosporales</taxon>
        <taxon>Streptomycetaceae</taxon>
        <taxon>Streptomyces</taxon>
    </lineage>
</organism>
<evidence type="ECO:0000313" key="12">
    <source>
        <dbReference type="Proteomes" id="UP000622166"/>
    </source>
</evidence>
<dbReference type="InterPro" id="IPR000209">
    <property type="entry name" value="Peptidase_S8/S53_dom"/>
</dbReference>
<dbReference type="InterPro" id="IPR010259">
    <property type="entry name" value="S8pro/Inhibitor_I9"/>
</dbReference>
<evidence type="ECO:0000256" key="2">
    <source>
        <dbReference type="ARBA" id="ARBA00022670"/>
    </source>
</evidence>
<dbReference type="CDD" id="cd04077">
    <property type="entry name" value="Peptidases_S8_PCSK9_ProteinaseK_like"/>
    <property type="match status" value="1"/>
</dbReference>
<dbReference type="AlphaFoldDB" id="A0A918P6M9"/>
<dbReference type="Gene3D" id="3.40.50.200">
    <property type="entry name" value="Peptidase S8/S53 domain"/>
    <property type="match status" value="1"/>
</dbReference>
<dbReference type="GO" id="GO:0004252">
    <property type="term" value="F:serine-type endopeptidase activity"/>
    <property type="evidence" value="ECO:0007669"/>
    <property type="project" value="UniProtKB-UniRule"/>
</dbReference>
<dbReference type="InterPro" id="IPR022398">
    <property type="entry name" value="Peptidase_S8_His-AS"/>
</dbReference>
<dbReference type="InterPro" id="IPR023828">
    <property type="entry name" value="Peptidase_S8_Ser-AS"/>
</dbReference>
<dbReference type="FunFam" id="3.40.50.200:FF:000014">
    <property type="entry name" value="Proteinase K"/>
    <property type="match status" value="1"/>
</dbReference>
<evidence type="ECO:0000313" key="11">
    <source>
        <dbReference type="EMBL" id="GGY87695.1"/>
    </source>
</evidence>
<evidence type="ECO:0000256" key="7">
    <source>
        <dbReference type="SAM" id="MobiDB-lite"/>
    </source>
</evidence>
<keyword evidence="2 5" id="KW-0645">Protease</keyword>
<dbReference type="RefSeq" id="WP_189854332.1">
    <property type="nucleotide sequence ID" value="NZ_BMVW01000001.1"/>
</dbReference>
<accession>A0A918P6M9</accession>
<keyword evidence="12" id="KW-1185">Reference proteome</keyword>
<dbReference type="SUPFAM" id="SSF54897">
    <property type="entry name" value="Protease propeptides/inhibitors"/>
    <property type="match status" value="1"/>
</dbReference>
<evidence type="ECO:0000256" key="6">
    <source>
        <dbReference type="RuleBase" id="RU003355"/>
    </source>
</evidence>
<dbReference type="PROSITE" id="PS00136">
    <property type="entry name" value="SUBTILASE_ASP"/>
    <property type="match status" value="1"/>
</dbReference>
<dbReference type="InterPro" id="IPR050131">
    <property type="entry name" value="Peptidase_S8_subtilisin-like"/>
</dbReference>
<reference evidence="11" key="2">
    <citation type="submission" date="2020-09" db="EMBL/GenBank/DDBJ databases">
        <authorList>
            <person name="Sun Q."/>
            <person name="Ohkuma M."/>
        </authorList>
    </citation>
    <scope>NUCLEOTIDE SEQUENCE</scope>
    <source>
        <strain evidence="11">JCM 4815</strain>
    </source>
</reference>
<feature type="region of interest" description="Disordered" evidence="7">
    <location>
        <begin position="118"/>
        <end position="137"/>
    </location>
</feature>
<feature type="signal peptide" evidence="8">
    <location>
        <begin position="1"/>
        <end position="33"/>
    </location>
</feature>
<evidence type="ECO:0000256" key="4">
    <source>
        <dbReference type="ARBA" id="ARBA00022825"/>
    </source>
</evidence>
<keyword evidence="4 5" id="KW-0720">Serine protease</keyword>
<dbReference type="InterPro" id="IPR015500">
    <property type="entry name" value="Peptidase_S8_subtilisin-rel"/>
</dbReference>
<evidence type="ECO:0000256" key="5">
    <source>
        <dbReference type="PROSITE-ProRule" id="PRU01240"/>
    </source>
</evidence>
<reference evidence="11" key="1">
    <citation type="journal article" date="2014" name="Int. J. Syst. Evol. Microbiol.">
        <title>Complete genome sequence of Corynebacterium casei LMG S-19264T (=DSM 44701T), isolated from a smear-ripened cheese.</title>
        <authorList>
            <consortium name="US DOE Joint Genome Institute (JGI-PGF)"/>
            <person name="Walter F."/>
            <person name="Albersmeier A."/>
            <person name="Kalinowski J."/>
            <person name="Ruckert C."/>
        </authorList>
    </citation>
    <scope>NUCLEOTIDE SEQUENCE</scope>
    <source>
        <strain evidence="11">JCM 4815</strain>
    </source>
</reference>
<sequence length="400" mass="41101">MTKTGNRRPRWAGGLTALVTAAALSAITLPAYAAPQGRILGAGEPGSVSGSYIVTLKGGTTARSAAGQGVAETYGAKIGHIYSSVLNGYSVRTGERQARKLAADPRVASVVQDTRVAYDDTQKKPPSWGLDRIDQPDLPLDESYTAPEPEGEGVTAYVIDTGVRTSHQDFGGRASSGWDFVENDAVAQDGNGHGTHVAGIVAGTTYGVAKKARVVAVRVLDDAGSGTTAQVIAGIDWVTKNAHKPAVANLSLGGFANEQLDAAVRTSIASGVTYAVAAGNDNLAAGLYSPARVKEAITVGATDRRDRRASFSNWGPSLDVFAPGVSITSAWNTSDTAKATHDGTSMATPHVTGAAALYLADHPGDGPDEVSEGLANAAVAEKVTGRGLGSPDRLLQVNRP</sequence>
<feature type="chain" id="PRO_5036884519" description="Serine protease" evidence="8">
    <location>
        <begin position="34"/>
        <end position="400"/>
    </location>
</feature>
<evidence type="ECO:0000256" key="1">
    <source>
        <dbReference type="ARBA" id="ARBA00011073"/>
    </source>
</evidence>
<dbReference type="Proteomes" id="UP000622166">
    <property type="component" value="Unassembled WGS sequence"/>
</dbReference>
<dbReference type="Pfam" id="PF00082">
    <property type="entry name" value="Peptidase_S8"/>
    <property type="match status" value="1"/>
</dbReference>
<dbReference type="InterPro" id="IPR036852">
    <property type="entry name" value="Peptidase_S8/S53_dom_sf"/>
</dbReference>
<dbReference type="PANTHER" id="PTHR43806">
    <property type="entry name" value="PEPTIDASE S8"/>
    <property type="match status" value="1"/>
</dbReference>
<keyword evidence="3 5" id="KW-0378">Hydrolase</keyword>
<dbReference type="PROSITE" id="PS51892">
    <property type="entry name" value="SUBTILASE"/>
    <property type="match status" value="1"/>
</dbReference>
<dbReference type="GO" id="GO:0006508">
    <property type="term" value="P:proteolysis"/>
    <property type="evidence" value="ECO:0007669"/>
    <property type="project" value="UniProtKB-KW"/>
</dbReference>
<feature type="active site" description="Charge relay system" evidence="5">
    <location>
        <position position="160"/>
    </location>
</feature>
<dbReference type="InterPro" id="IPR037045">
    <property type="entry name" value="S8pro/Inhibitor_I9_sf"/>
</dbReference>
<evidence type="ECO:0000256" key="8">
    <source>
        <dbReference type="SAM" id="SignalP"/>
    </source>
</evidence>
<gene>
    <name evidence="11" type="ORF">GCM10010365_02140</name>
</gene>
<proteinExistence type="inferred from homology"/>
<keyword evidence="8" id="KW-0732">Signal</keyword>
<dbReference type="PANTHER" id="PTHR43806:SF11">
    <property type="entry name" value="CEREVISIN-RELATED"/>
    <property type="match status" value="1"/>
</dbReference>
<feature type="active site" description="Charge relay system" evidence="5">
    <location>
        <position position="345"/>
    </location>
</feature>
<dbReference type="Pfam" id="PF05922">
    <property type="entry name" value="Inhibitor_I9"/>
    <property type="match status" value="1"/>
</dbReference>
<evidence type="ECO:0000259" key="9">
    <source>
        <dbReference type="Pfam" id="PF00082"/>
    </source>
</evidence>
<feature type="active site" description="Charge relay system" evidence="5">
    <location>
        <position position="193"/>
    </location>
</feature>
<evidence type="ECO:0000256" key="3">
    <source>
        <dbReference type="ARBA" id="ARBA00022801"/>
    </source>
</evidence>
<feature type="domain" description="Peptidase S8/S53" evidence="9">
    <location>
        <begin position="151"/>
        <end position="379"/>
    </location>
</feature>